<protein>
    <recommendedName>
        <fullName evidence="3">Helicase C-terminal domain-containing protein</fullName>
    </recommendedName>
</protein>
<dbReference type="AlphaFoldDB" id="A0A162NCR2"/>
<organism evidence="4 5">
    <name type="scientific">Phycomyces blakesleeanus (strain ATCC 8743b / DSM 1359 / FGSC 10004 / NBRC 33097 / NRRL 1555)</name>
    <dbReference type="NCBI Taxonomy" id="763407"/>
    <lineage>
        <taxon>Eukaryota</taxon>
        <taxon>Fungi</taxon>
        <taxon>Fungi incertae sedis</taxon>
        <taxon>Mucoromycota</taxon>
        <taxon>Mucoromycotina</taxon>
        <taxon>Mucoromycetes</taxon>
        <taxon>Mucorales</taxon>
        <taxon>Phycomycetaceae</taxon>
        <taxon>Phycomyces</taxon>
    </lineage>
</organism>
<dbReference type="GO" id="GO:0016787">
    <property type="term" value="F:hydrolase activity"/>
    <property type="evidence" value="ECO:0007669"/>
    <property type="project" value="UniProtKB-KW"/>
</dbReference>
<keyword evidence="2" id="KW-0067">ATP-binding</keyword>
<dbReference type="GO" id="GO:0004386">
    <property type="term" value="F:helicase activity"/>
    <property type="evidence" value="ECO:0007669"/>
    <property type="project" value="UniProtKB-KW"/>
</dbReference>
<dbReference type="RefSeq" id="XP_018286214.1">
    <property type="nucleotide sequence ID" value="XM_018428595.1"/>
</dbReference>
<keyword evidence="5" id="KW-1185">Reference proteome</keyword>
<evidence type="ECO:0000259" key="3">
    <source>
        <dbReference type="PROSITE" id="PS51194"/>
    </source>
</evidence>
<keyword evidence="2" id="KW-0347">Helicase</keyword>
<dbReference type="GeneID" id="28989501"/>
<dbReference type="Pfam" id="PF00271">
    <property type="entry name" value="Helicase_C"/>
    <property type="match status" value="1"/>
</dbReference>
<dbReference type="STRING" id="763407.A0A162NCR2"/>
<dbReference type="InterPro" id="IPR048333">
    <property type="entry name" value="HA2_WH"/>
</dbReference>
<dbReference type="InParanoid" id="A0A162NCR2"/>
<dbReference type="Gene3D" id="1.20.120.1080">
    <property type="match status" value="1"/>
</dbReference>
<dbReference type="EMBL" id="KV440996">
    <property type="protein sequence ID" value="OAD68174.1"/>
    <property type="molecule type" value="Genomic_DNA"/>
</dbReference>
<dbReference type="SUPFAM" id="SSF52540">
    <property type="entry name" value="P-loop containing nucleoside triphosphate hydrolases"/>
    <property type="match status" value="1"/>
</dbReference>
<gene>
    <name evidence="4" type="ORF">PHYBLDRAFT_117832</name>
</gene>
<keyword evidence="2" id="KW-0547">Nucleotide-binding</keyword>
<dbReference type="VEuPathDB" id="FungiDB:PHYBLDRAFT_117832"/>
<dbReference type="CDD" id="cd18791">
    <property type="entry name" value="SF2_C_RHA"/>
    <property type="match status" value="1"/>
</dbReference>
<feature type="domain" description="Helicase C-terminal" evidence="3">
    <location>
        <begin position="1"/>
        <end position="125"/>
    </location>
</feature>
<dbReference type="PANTHER" id="PTHR18934">
    <property type="entry name" value="ATP-DEPENDENT RNA HELICASE"/>
    <property type="match status" value="1"/>
</dbReference>
<dbReference type="Proteomes" id="UP000077315">
    <property type="component" value="Unassembled WGS sequence"/>
</dbReference>
<evidence type="ECO:0000313" key="4">
    <source>
        <dbReference type="EMBL" id="OAD68174.1"/>
    </source>
</evidence>
<dbReference type="GO" id="GO:0003723">
    <property type="term" value="F:RNA binding"/>
    <property type="evidence" value="ECO:0007669"/>
    <property type="project" value="TreeGrafter"/>
</dbReference>
<dbReference type="InterPro" id="IPR027417">
    <property type="entry name" value="P-loop_NTPase"/>
</dbReference>
<dbReference type="InterPro" id="IPR001650">
    <property type="entry name" value="Helicase_C-like"/>
</dbReference>
<evidence type="ECO:0000313" key="5">
    <source>
        <dbReference type="Proteomes" id="UP000077315"/>
    </source>
</evidence>
<proteinExistence type="predicted"/>
<dbReference type="SMART" id="SM00490">
    <property type="entry name" value="HELICc"/>
    <property type="match status" value="1"/>
</dbReference>
<keyword evidence="1" id="KW-0378">Hydrolase</keyword>
<evidence type="ECO:0000256" key="1">
    <source>
        <dbReference type="ARBA" id="ARBA00022801"/>
    </source>
</evidence>
<name>A0A162NCR2_PHYB8</name>
<sequence>MLHSSLAVDDQEKVFDIAPEGIRKCIISSNIAETSITIDGIRFIVDSGKVKELSHDPTSNMSKLSEFWISKASATQRSGRAGRTGPGECFRLYSENEFNHFNDFPVPEIQRAPLEPLLLQIKAMDLGCPRTFDYVEAPSEDALNASMEFLQNLGAIDVSENIMALGKILADLPVDTIIGKMLIMATVIMIITI</sequence>
<accession>A0A162NCR2</accession>
<dbReference type="Pfam" id="PF04408">
    <property type="entry name" value="WHD_HA2"/>
    <property type="match status" value="1"/>
</dbReference>
<dbReference type="Gene3D" id="3.40.50.300">
    <property type="entry name" value="P-loop containing nucleotide triphosphate hydrolases"/>
    <property type="match status" value="1"/>
</dbReference>
<dbReference type="PANTHER" id="PTHR18934:SF221">
    <property type="entry name" value="ATP-DEPENDENT RNA HELICASE DHX34-RELATED"/>
    <property type="match status" value="1"/>
</dbReference>
<dbReference type="PROSITE" id="PS51194">
    <property type="entry name" value="HELICASE_CTER"/>
    <property type="match status" value="1"/>
</dbReference>
<reference evidence="5" key="1">
    <citation type="submission" date="2015-06" db="EMBL/GenBank/DDBJ databases">
        <title>Expansion of signal transduction pathways in fungi by whole-genome duplication.</title>
        <authorList>
            <consortium name="DOE Joint Genome Institute"/>
            <person name="Corrochano L.M."/>
            <person name="Kuo A."/>
            <person name="Marcet-Houben M."/>
            <person name="Polaino S."/>
            <person name="Salamov A."/>
            <person name="Villalobos J.M."/>
            <person name="Alvarez M.I."/>
            <person name="Avalos J."/>
            <person name="Benito E.P."/>
            <person name="Benoit I."/>
            <person name="Burger G."/>
            <person name="Camino L.P."/>
            <person name="Canovas D."/>
            <person name="Cerda-Olmedo E."/>
            <person name="Cheng J.-F."/>
            <person name="Dominguez A."/>
            <person name="Elias M."/>
            <person name="Eslava A.P."/>
            <person name="Glaser F."/>
            <person name="Grimwood J."/>
            <person name="Gutierrez G."/>
            <person name="Heitman J."/>
            <person name="Henrissat B."/>
            <person name="Iturriaga E.A."/>
            <person name="Lang B.F."/>
            <person name="Lavin J.L."/>
            <person name="Lee S."/>
            <person name="Li W."/>
            <person name="Lindquist E."/>
            <person name="Lopez-Garcia S."/>
            <person name="Luque E.M."/>
            <person name="Marcos A.T."/>
            <person name="Martin J."/>
            <person name="McCluskey K."/>
            <person name="Medina H.R."/>
            <person name="Miralles-Duran A."/>
            <person name="Miyazaki A."/>
            <person name="Munoz-Torres E."/>
            <person name="Oguiza J.A."/>
            <person name="Ohm R."/>
            <person name="Olmedo M."/>
            <person name="Orejas M."/>
            <person name="Ortiz-Castellanos L."/>
            <person name="Pisabarro A.G."/>
            <person name="Rodriguez-Romero J."/>
            <person name="Ruiz-Herrera J."/>
            <person name="Ruiz-Vazquez R."/>
            <person name="Sanz C."/>
            <person name="Schackwitz W."/>
            <person name="Schmutz J."/>
            <person name="Shahriari M."/>
            <person name="Shelest E."/>
            <person name="Silva-Franco F."/>
            <person name="Soanes D."/>
            <person name="Syed K."/>
            <person name="Tagua V.G."/>
            <person name="Talbot N.J."/>
            <person name="Thon M."/>
            <person name="De vries R.P."/>
            <person name="Wiebenga A."/>
            <person name="Yadav J.S."/>
            <person name="Braun E.L."/>
            <person name="Baker S."/>
            <person name="Garre V."/>
            <person name="Horwitz B."/>
            <person name="Torres-Martinez S."/>
            <person name="Idnurm A."/>
            <person name="Herrera-Estrella A."/>
            <person name="Gabaldon T."/>
            <person name="Grigoriev I.V."/>
        </authorList>
    </citation>
    <scope>NUCLEOTIDE SEQUENCE [LARGE SCALE GENOMIC DNA]</scope>
    <source>
        <strain evidence="5">NRRL 1555(-)</strain>
    </source>
</reference>
<evidence type="ECO:0000256" key="2">
    <source>
        <dbReference type="ARBA" id="ARBA00022806"/>
    </source>
</evidence>
<dbReference type="OrthoDB" id="10253254at2759"/>